<sequence length="38" mass="4593">MKQNSLILLLKRIKFVYAYFYHSVTKYLIKNVKIKLSS</sequence>
<name>A0A4R6SVT4_9SPHI</name>
<comment type="caution">
    <text evidence="1">The sequence shown here is derived from an EMBL/GenBank/DDBJ whole genome shotgun (WGS) entry which is preliminary data.</text>
</comment>
<gene>
    <name evidence="1" type="ORF">ATK78_1657</name>
</gene>
<dbReference type="Proteomes" id="UP000295620">
    <property type="component" value="Unassembled WGS sequence"/>
</dbReference>
<evidence type="ECO:0000313" key="2">
    <source>
        <dbReference type="Proteomes" id="UP000295620"/>
    </source>
</evidence>
<proteinExistence type="predicted"/>
<reference evidence="1 2" key="1">
    <citation type="submission" date="2019-03" db="EMBL/GenBank/DDBJ databases">
        <title>Genomic Encyclopedia of Archaeal and Bacterial Type Strains, Phase II (KMG-II): from individual species to whole genera.</title>
        <authorList>
            <person name="Goeker M."/>
        </authorList>
    </citation>
    <scope>NUCLEOTIDE SEQUENCE [LARGE SCALE GENOMIC DNA]</scope>
    <source>
        <strain evidence="1 2">DSM 19035</strain>
    </source>
</reference>
<accession>A0A4R6SVT4</accession>
<evidence type="ECO:0000313" key="1">
    <source>
        <dbReference type="EMBL" id="TDQ09501.1"/>
    </source>
</evidence>
<organism evidence="1 2">
    <name type="scientific">Pedobacter metabolipauper</name>
    <dbReference type="NCBI Taxonomy" id="425513"/>
    <lineage>
        <taxon>Bacteria</taxon>
        <taxon>Pseudomonadati</taxon>
        <taxon>Bacteroidota</taxon>
        <taxon>Sphingobacteriia</taxon>
        <taxon>Sphingobacteriales</taxon>
        <taxon>Sphingobacteriaceae</taxon>
        <taxon>Pedobacter</taxon>
    </lineage>
</organism>
<dbReference type="AlphaFoldDB" id="A0A4R6SVT4"/>
<dbReference type="EMBL" id="SNYC01000004">
    <property type="protein sequence ID" value="TDQ09501.1"/>
    <property type="molecule type" value="Genomic_DNA"/>
</dbReference>
<protein>
    <submittedName>
        <fullName evidence="1">Uncharacterized protein</fullName>
    </submittedName>
</protein>
<keyword evidence="2" id="KW-1185">Reference proteome</keyword>